<sequence>MTERANYGNSSGPTDEPEEKNVVHRGPISDPDQDGESTAEEAEDPNRFDAG</sequence>
<proteinExistence type="predicted"/>
<reference evidence="3" key="1">
    <citation type="journal article" date="2019" name="Int. J. Syst. Evol. Microbiol.">
        <title>The Global Catalogue of Microorganisms (GCM) 10K type strain sequencing project: providing services to taxonomists for standard genome sequencing and annotation.</title>
        <authorList>
            <consortium name="The Broad Institute Genomics Platform"/>
            <consortium name="The Broad Institute Genome Sequencing Center for Infectious Disease"/>
            <person name="Wu L."/>
            <person name="Ma J."/>
        </authorList>
    </citation>
    <scope>NUCLEOTIDE SEQUENCE [LARGE SCALE GENOMIC DNA]</scope>
    <source>
        <strain evidence="3">CGMCC 1.3685</strain>
    </source>
</reference>
<feature type="compositionally biased region" description="Acidic residues" evidence="1">
    <location>
        <begin position="31"/>
        <end position="43"/>
    </location>
</feature>
<name>A0ABQ2DKC3_9MICC</name>
<accession>A0ABQ2DKC3</accession>
<dbReference type="EMBL" id="BMKX01000004">
    <property type="protein sequence ID" value="GGJ61238.1"/>
    <property type="molecule type" value="Genomic_DNA"/>
</dbReference>
<feature type="region of interest" description="Disordered" evidence="1">
    <location>
        <begin position="1"/>
        <end position="51"/>
    </location>
</feature>
<dbReference type="Proteomes" id="UP000606115">
    <property type="component" value="Unassembled WGS sequence"/>
</dbReference>
<gene>
    <name evidence="2" type="ORF">GCM10007173_19980</name>
</gene>
<evidence type="ECO:0000313" key="3">
    <source>
        <dbReference type="Proteomes" id="UP000606115"/>
    </source>
</evidence>
<organism evidence="2 3">
    <name type="scientific">Glutamicibacter ardleyensis</name>
    <dbReference type="NCBI Taxonomy" id="225894"/>
    <lineage>
        <taxon>Bacteria</taxon>
        <taxon>Bacillati</taxon>
        <taxon>Actinomycetota</taxon>
        <taxon>Actinomycetes</taxon>
        <taxon>Micrococcales</taxon>
        <taxon>Micrococcaceae</taxon>
        <taxon>Glutamicibacter</taxon>
    </lineage>
</organism>
<evidence type="ECO:0000313" key="2">
    <source>
        <dbReference type="EMBL" id="GGJ61238.1"/>
    </source>
</evidence>
<evidence type="ECO:0000256" key="1">
    <source>
        <dbReference type="SAM" id="MobiDB-lite"/>
    </source>
</evidence>
<comment type="caution">
    <text evidence="2">The sequence shown here is derived from an EMBL/GenBank/DDBJ whole genome shotgun (WGS) entry which is preliminary data.</text>
</comment>
<protein>
    <submittedName>
        <fullName evidence="2">Uncharacterized protein</fullName>
    </submittedName>
</protein>
<dbReference type="GeneID" id="303304357"/>
<keyword evidence="3" id="KW-1185">Reference proteome</keyword>
<dbReference type="RefSeq" id="WP_188685456.1">
    <property type="nucleotide sequence ID" value="NZ_BMKX01000004.1"/>
</dbReference>